<organism evidence="10 11">
    <name type="scientific">Periplaneta americana</name>
    <name type="common">American cockroach</name>
    <name type="synonym">Blatta americana</name>
    <dbReference type="NCBI Taxonomy" id="6978"/>
    <lineage>
        <taxon>Eukaryota</taxon>
        <taxon>Metazoa</taxon>
        <taxon>Ecdysozoa</taxon>
        <taxon>Arthropoda</taxon>
        <taxon>Hexapoda</taxon>
        <taxon>Insecta</taxon>
        <taxon>Pterygota</taxon>
        <taxon>Neoptera</taxon>
        <taxon>Polyneoptera</taxon>
        <taxon>Dictyoptera</taxon>
        <taxon>Blattodea</taxon>
        <taxon>Blattoidea</taxon>
        <taxon>Blattidae</taxon>
        <taxon>Blattinae</taxon>
        <taxon>Periplaneta</taxon>
    </lineage>
</organism>
<evidence type="ECO:0000256" key="2">
    <source>
        <dbReference type="ARBA" id="ARBA00022598"/>
    </source>
</evidence>
<evidence type="ECO:0000313" key="10">
    <source>
        <dbReference type="EMBL" id="KAJ4435733.1"/>
    </source>
</evidence>
<feature type="domain" description="AMP-binding enzyme C-terminal" evidence="9">
    <location>
        <begin position="542"/>
        <end position="617"/>
    </location>
</feature>
<dbReference type="InterPro" id="IPR020845">
    <property type="entry name" value="AMP-binding_CS"/>
</dbReference>
<evidence type="ECO:0000259" key="9">
    <source>
        <dbReference type="Pfam" id="PF13193"/>
    </source>
</evidence>
<sequence>MNELLFQADCLAAGLLKLGLSPGDRLAIWGPNSSEWYIARFAAARGGFIALDAIPNSHRLTTLRFAAYPGFEQATPPVPRPAPSAPRQPGFGKCCEIIMKWRNVDEMMKRIASLFKSDLSQVHLDPAYQPPQLLYTLNEVEVKAIISSEFYKNNSCYEILRTVIPELDSCPESGVKLQGAKFPTLETVILMSDKQYRGAYRLDDIMASADSEHLEKIYEIQSVIQPDDGCAIHFSSGTTGVPKGVLLSHHNIVNVVIILDERIDIDRTKEDKSVVATQFCHLSVSLTSIVMGLHNGATCVIPTPVFDARKTLEAIIQEKCSRISGTPSLYVDMITTSRDLGLKVTTLQVAIYTGAPCSKQLAMEIKETFNIKTLFPAYGLTEVAGSFISQSGDSLEKVTSTVGYVFDYVEVCTTIQEILKIGGSFYNTNDLNYIFTGKSSRQKGRMVPMGTPGELWVRGFSVMLGYWKDEERTRQFITREGWAKTGRRAQNVRDSNSHCNYWQWFRHTTRDEFVLQEDGYGRILGRLKDVIIRIGDKIFPAEMEEFFTLHPDILEAQVFGIPDERVGEEICAYLRVKEGTNLTEEDVRNYCKNKIPEYKVPRYIRFVKDFERTSVGKVQKFLLLKKLQAELNNTA</sequence>
<dbReference type="InterPro" id="IPR045851">
    <property type="entry name" value="AMP-bd_C_sf"/>
</dbReference>
<dbReference type="Gene3D" id="3.40.50.980">
    <property type="match status" value="1"/>
</dbReference>
<comment type="similarity">
    <text evidence="1">Belongs to the ATP-dependent AMP-binding enzyme family.</text>
</comment>
<dbReference type="PROSITE" id="PS00455">
    <property type="entry name" value="AMP_BINDING"/>
    <property type="match status" value="1"/>
</dbReference>
<name>A0ABQ8SNH9_PERAM</name>
<comment type="catalytic activity">
    <reaction evidence="7">
        <text>a medium-chain fatty acid + ATP + CoA = a medium-chain fatty acyl-CoA + AMP + diphosphate</text>
        <dbReference type="Rhea" id="RHEA:48340"/>
        <dbReference type="ChEBI" id="CHEBI:30616"/>
        <dbReference type="ChEBI" id="CHEBI:33019"/>
        <dbReference type="ChEBI" id="CHEBI:57287"/>
        <dbReference type="ChEBI" id="CHEBI:59558"/>
        <dbReference type="ChEBI" id="CHEBI:90546"/>
        <dbReference type="ChEBI" id="CHEBI:456215"/>
        <dbReference type="EC" id="6.2.1.2"/>
    </reaction>
</comment>
<feature type="domain" description="AMP-dependent synthetase/ligase" evidence="8">
    <location>
        <begin position="3"/>
        <end position="51"/>
    </location>
</feature>
<dbReference type="Gene3D" id="3.40.50.12780">
    <property type="entry name" value="N-terminal domain of ligase-like"/>
    <property type="match status" value="1"/>
</dbReference>
<dbReference type="Gene3D" id="3.30.300.30">
    <property type="match status" value="1"/>
</dbReference>
<gene>
    <name evidence="10" type="ORF">ANN_18350</name>
</gene>
<comment type="function">
    <text evidence="3">Acyl-CoA synthases catalyze the initial reaction in fatty acid metabolism, by forming a thioester with CoA. Has some preference toward medium-chain substrates. Plays a role in adipocyte differentiation.</text>
</comment>
<evidence type="ECO:0000256" key="5">
    <source>
        <dbReference type="ARBA" id="ARBA00039638"/>
    </source>
</evidence>
<dbReference type="EMBL" id="JAJSOF020000023">
    <property type="protein sequence ID" value="KAJ4435733.1"/>
    <property type="molecule type" value="Genomic_DNA"/>
</dbReference>
<evidence type="ECO:0000259" key="8">
    <source>
        <dbReference type="Pfam" id="PF00501"/>
    </source>
</evidence>
<dbReference type="InterPro" id="IPR025110">
    <property type="entry name" value="AMP-bd_C"/>
</dbReference>
<dbReference type="Pfam" id="PF00501">
    <property type="entry name" value="AMP-binding"/>
    <property type="match status" value="2"/>
</dbReference>
<reference evidence="10 11" key="1">
    <citation type="journal article" date="2022" name="Allergy">
        <title>Genome assembly and annotation of Periplaneta americana reveal a comprehensive cockroach allergen profile.</title>
        <authorList>
            <person name="Wang L."/>
            <person name="Xiong Q."/>
            <person name="Saelim N."/>
            <person name="Wang L."/>
            <person name="Nong W."/>
            <person name="Wan A.T."/>
            <person name="Shi M."/>
            <person name="Liu X."/>
            <person name="Cao Q."/>
            <person name="Hui J.H.L."/>
            <person name="Sookrung N."/>
            <person name="Leung T.F."/>
            <person name="Tungtrongchitr A."/>
            <person name="Tsui S.K.W."/>
        </authorList>
    </citation>
    <scope>NUCLEOTIDE SEQUENCE [LARGE SCALE GENOMIC DNA]</scope>
    <source>
        <strain evidence="10">PWHHKU_190912</strain>
    </source>
</reference>
<dbReference type="PANTHER" id="PTHR43201">
    <property type="entry name" value="ACYL-COA SYNTHETASE"/>
    <property type="match status" value="1"/>
</dbReference>
<dbReference type="InterPro" id="IPR042099">
    <property type="entry name" value="ANL_N_sf"/>
</dbReference>
<comment type="catalytic activity">
    <reaction evidence="6">
        <text>octanoate + ATP + CoA = octanoyl-CoA + AMP + diphosphate</text>
        <dbReference type="Rhea" id="RHEA:33631"/>
        <dbReference type="ChEBI" id="CHEBI:25646"/>
        <dbReference type="ChEBI" id="CHEBI:30616"/>
        <dbReference type="ChEBI" id="CHEBI:33019"/>
        <dbReference type="ChEBI" id="CHEBI:57287"/>
        <dbReference type="ChEBI" id="CHEBI:57386"/>
        <dbReference type="ChEBI" id="CHEBI:456215"/>
    </reaction>
</comment>
<dbReference type="Proteomes" id="UP001148838">
    <property type="component" value="Unassembled WGS sequence"/>
</dbReference>
<comment type="caution">
    <text evidence="10">The sequence shown here is derived from an EMBL/GenBank/DDBJ whole genome shotgun (WGS) entry which is preliminary data.</text>
</comment>
<evidence type="ECO:0000256" key="1">
    <source>
        <dbReference type="ARBA" id="ARBA00006432"/>
    </source>
</evidence>
<dbReference type="PANTHER" id="PTHR43201:SF5">
    <property type="entry name" value="MEDIUM-CHAIN ACYL-COA LIGASE ACSF2, MITOCHONDRIAL"/>
    <property type="match status" value="1"/>
</dbReference>
<keyword evidence="2" id="KW-0436">Ligase</keyword>
<evidence type="ECO:0000256" key="6">
    <source>
        <dbReference type="ARBA" id="ARBA00047319"/>
    </source>
</evidence>
<accession>A0ABQ8SNH9</accession>
<feature type="domain" description="AMP-dependent synthetase/ligase" evidence="8">
    <location>
        <begin position="107"/>
        <end position="411"/>
    </location>
</feature>
<keyword evidence="11" id="KW-1185">Reference proteome</keyword>
<evidence type="ECO:0000313" key="11">
    <source>
        <dbReference type="Proteomes" id="UP001148838"/>
    </source>
</evidence>
<evidence type="ECO:0000256" key="3">
    <source>
        <dbReference type="ARBA" id="ARBA00037247"/>
    </source>
</evidence>
<dbReference type="Pfam" id="PF13193">
    <property type="entry name" value="AMP-binding_C"/>
    <property type="match status" value="1"/>
</dbReference>
<evidence type="ECO:0000256" key="7">
    <source>
        <dbReference type="ARBA" id="ARBA00048277"/>
    </source>
</evidence>
<proteinExistence type="inferred from homology"/>
<evidence type="ECO:0000256" key="4">
    <source>
        <dbReference type="ARBA" id="ARBA00039009"/>
    </source>
</evidence>
<protein>
    <recommendedName>
        <fullName evidence="5">Medium-chain acyl-CoA ligase ACSF2, mitochondrial</fullName>
        <ecNumber evidence="4">6.2.1.2</ecNumber>
    </recommendedName>
</protein>
<dbReference type="InterPro" id="IPR000873">
    <property type="entry name" value="AMP-dep_synth/lig_dom"/>
</dbReference>
<dbReference type="EC" id="6.2.1.2" evidence="4"/>
<dbReference type="SUPFAM" id="SSF56801">
    <property type="entry name" value="Acetyl-CoA synthetase-like"/>
    <property type="match status" value="2"/>
</dbReference>